<evidence type="ECO:0000256" key="2">
    <source>
        <dbReference type="ARBA" id="ARBA00007092"/>
    </source>
</evidence>
<dbReference type="GO" id="GO:0003906">
    <property type="term" value="F:DNA-(apurinic or apyrimidinic site) endonuclease activity"/>
    <property type="evidence" value="ECO:0007669"/>
    <property type="project" value="TreeGrafter"/>
</dbReference>
<dbReference type="PANTHER" id="PTHR22748">
    <property type="entry name" value="AP ENDONUCLEASE"/>
    <property type="match status" value="1"/>
</dbReference>
<keyword evidence="5" id="KW-0378">Hydrolase</keyword>
<keyword evidence="4 7" id="KW-0479">Metal-binding</keyword>
<keyword evidence="11" id="KW-1185">Reference proteome</keyword>
<dbReference type="Gene3D" id="3.60.10.10">
    <property type="entry name" value="Endonuclease/exonuclease/phosphatase"/>
    <property type="match status" value="1"/>
</dbReference>
<feature type="binding site" evidence="7">
    <location>
        <position position="141"/>
    </location>
    <ligand>
        <name>Mg(2+)</name>
        <dbReference type="ChEBI" id="CHEBI:18420"/>
        <label>1</label>
    </ligand>
</feature>
<comment type="caution">
    <text evidence="10">The sequence shown here is derived from an EMBL/GenBank/DDBJ whole genome shotgun (WGS) entry which is preliminary data.</text>
</comment>
<reference evidence="10" key="2">
    <citation type="submission" date="2021-09" db="EMBL/GenBank/DDBJ databases">
        <authorList>
            <person name="Jia N."/>
            <person name="Wang J."/>
            <person name="Shi W."/>
            <person name="Du L."/>
            <person name="Sun Y."/>
            <person name="Zhan W."/>
            <person name="Jiang J."/>
            <person name="Wang Q."/>
            <person name="Zhang B."/>
            <person name="Ji P."/>
            <person name="Sakyi L.B."/>
            <person name="Cui X."/>
            <person name="Yuan T."/>
            <person name="Jiang B."/>
            <person name="Yang W."/>
            <person name="Lam T.T.-Y."/>
            <person name="Chang Q."/>
            <person name="Ding S."/>
            <person name="Wang X."/>
            <person name="Zhu J."/>
            <person name="Ruan X."/>
            <person name="Zhao L."/>
            <person name="Wei J."/>
            <person name="Que T."/>
            <person name="Du C."/>
            <person name="Cheng J."/>
            <person name="Dai P."/>
            <person name="Han X."/>
            <person name="Huang E."/>
            <person name="Gao Y."/>
            <person name="Liu J."/>
            <person name="Shao H."/>
            <person name="Ye R."/>
            <person name="Li L."/>
            <person name="Wei W."/>
            <person name="Wang X."/>
            <person name="Wang C."/>
            <person name="Huo Q."/>
            <person name="Li W."/>
            <person name="Guo W."/>
            <person name="Chen H."/>
            <person name="Chen S."/>
            <person name="Zhou L."/>
            <person name="Zhou L."/>
            <person name="Ni X."/>
            <person name="Tian J."/>
            <person name="Zhou Y."/>
            <person name="Sheng Y."/>
            <person name="Liu T."/>
            <person name="Pan Y."/>
            <person name="Xia L."/>
            <person name="Li J."/>
            <person name="Zhao F."/>
            <person name="Cao W."/>
        </authorList>
    </citation>
    <scope>NUCLEOTIDE SEQUENCE</scope>
    <source>
        <strain evidence="10">Rmic-2018</strain>
        <tissue evidence="10">Larvae</tissue>
    </source>
</reference>
<feature type="site" description="Transition state stabilizer" evidence="8">
    <location>
        <position position="143"/>
    </location>
</feature>
<dbReference type="Pfam" id="PF03372">
    <property type="entry name" value="Exo_endo_phos"/>
    <property type="match status" value="1"/>
</dbReference>
<dbReference type="EMBL" id="JABSTU010000006">
    <property type="protein sequence ID" value="KAH8027372.1"/>
    <property type="molecule type" value="Genomic_DNA"/>
</dbReference>
<proteinExistence type="inferred from homology"/>
<evidence type="ECO:0000256" key="5">
    <source>
        <dbReference type="ARBA" id="ARBA00022801"/>
    </source>
</evidence>
<dbReference type="Proteomes" id="UP000821866">
    <property type="component" value="Chromosome 4"/>
</dbReference>
<dbReference type="AlphaFoldDB" id="A0A9J6DZD3"/>
<evidence type="ECO:0000313" key="10">
    <source>
        <dbReference type="EMBL" id="KAH8027372.1"/>
    </source>
</evidence>
<dbReference type="GO" id="GO:0006284">
    <property type="term" value="P:base-excision repair"/>
    <property type="evidence" value="ECO:0007669"/>
    <property type="project" value="TreeGrafter"/>
</dbReference>
<dbReference type="GO" id="GO:0005634">
    <property type="term" value="C:nucleus"/>
    <property type="evidence" value="ECO:0007669"/>
    <property type="project" value="TreeGrafter"/>
</dbReference>
<evidence type="ECO:0000256" key="8">
    <source>
        <dbReference type="PIRSR" id="PIRSR604808-3"/>
    </source>
</evidence>
<feature type="binding site" evidence="7">
    <location>
        <position position="12"/>
    </location>
    <ligand>
        <name>Mg(2+)</name>
        <dbReference type="ChEBI" id="CHEBI:18420"/>
        <label>1</label>
    </ligand>
</feature>
<dbReference type="InterPro" id="IPR036691">
    <property type="entry name" value="Endo/exonu/phosph_ase_sf"/>
</dbReference>
<dbReference type="PANTHER" id="PTHR22748:SF4">
    <property type="entry name" value="DNA-(APURINIC OR APYRIMIDINIC SITE) ENDONUCLEASE 2"/>
    <property type="match status" value="1"/>
</dbReference>
<organism evidence="10 11">
    <name type="scientific">Rhipicephalus microplus</name>
    <name type="common">Cattle tick</name>
    <name type="synonym">Boophilus microplus</name>
    <dbReference type="NCBI Taxonomy" id="6941"/>
    <lineage>
        <taxon>Eukaryota</taxon>
        <taxon>Metazoa</taxon>
        <taxon>Ecdysozoa</taxon>
        <taxon>Arthropoda</taxon>
        <taxon>Chelicerata</taxon>
        <taxon>Arachnida</taxon>
        <taxon>Acari</taxon>
        <taxon>Parasitiformes</taxon>
        <taxon>Ixodida</taxon>
        <taxon>Ixodoidea</taxon>
        <taxon>Ixodidae</taxon>
        <taxon>Rhipicephalinae</taxon>
        <taxon>Rhipicephalus</taxon>
        <taxon>Boophilus</taxon>
    </lineage>
</organism>
<evidence type="ECO:0000256" key="4">
    <source>
        <dbReference type="ARBA" id="ARBA00022723"/>
    </source>
</evidence>
<comment type="similarity">
    <text evidence="2">Belongs to the DNA repair enzymes AP/ExoA family.</text>
</comment>
<comment type="cofactor">
    <cofactor evidence="7">
        <name>Mg(2+)</name>
        <dbReference type="ChEBI" id="CHEBI:18420"/>
    </cofactor>
    <cofactor evidence="7">
        <name>Mn(2+)</name>
        <dbReference type="ChEBI" id="CHEBI:29035"/>
    </cofactor>
    <text evidence="7">Probably binds two magnesium or manganese ions per subunit.</text>
</comment>
<dbReference type="GO" id="GO:0008081">
    <property type="term" value="F:phosphoric diester hydrolase activity"/>
    <property type="evidence" value="ECO:0007669"/>
    <property type="project" value="TreeGrafter"/>
</dbReference>
<dbReference type="GO" id="GO:0046872">
    <property type="term" value="F:metal ion binding"/>
    <property type="evidence" value="ECO:0007669"/>
    <property type="project" value="UniProtKB-KW"/>
</dbReference>
<dbReference type="InterPro" id="IPR004808">
    <property type="entry name" value="AP_endonuc_1"/>
</dbReference>
<feature type="domain" description="Endonuclease/exonuclease/phosphatase" evidence="9">
    <location>
        <begin position="9"/>
        <end position="215"/>
    </location>
</feature>
<evidence type="ECO:0000256" key="1">
    <source>
        <dbReference type="ARBA" id="ARBA00000493"/>
    </source>
</evidence>
<dbReference type="SUPFAM" id="SSF56219">
    <property type="entry name" value="DNase I-like"/>
    <property type="match status" value="1"/>
</dbReference>
<gene>
    <name evidence="10" type="ORF">HPB51_004724</name>
</gene>
<protein>
    <recommendedName>
        <fullName evidence="3">exodeoxyribonuclease III</fullName>
        <ecNumber evidence="3">3.1.11.2</ecNumber>
    </recommendedName>
</protein>
<dbReference type="GO" id="GO:0008311">
    <property type="term" value="F:double-stranded DNA 3'-5' DNA exonuclease activity"/>
    <property type="evidence" value="ECO:0007669"/>
    <property type="project" value="UniProtKB-EC"/>
</dbReference>
<reference evidence="10" key="1">
    <citation type="journal article" date="2020" name="Cell">
        <title>Large-Scale Comparative Analyses of Tick Genomes Elucidate Their Genetic Diversity and Vector Capacities.</title>
        <authorList>
            <consortium name="Tick Genome and Microbiome Consortium (TIGMIC)"/>
            <person name="Jia N."/>
            <person name="Wang J."/>
            <person name="Shi W."/>
            <person name="Du L."/>
            <person name="Sun Y."/>
            <person name="Zhan W."/>
            <person name="Jiang J.F."/>
            <person name="Wang Q."/>
            <person name="Zhang B."/>
            <person name="Ji P."/>
            <person name="Bell-Sakyi L."/>
            <person name="Cui X.M."/>
            <person name="Yuan T.T."/>
            <person name="Jiang B.G."/>
            <person name="Yang W.F."/>
            <person name="Lam T.T."/>
            <person name="Chang Q.C."/>
            <person name="Ding S.J."/>
            <person name="Wang X.J."/>
            <person name="Zhu J.G."/>
            <person name="Ruan X.D."/>
            <person name="Zhao L."/>
            <person name="Wei J.T."/>
            <person name="Ye R.Z."/>
            <person name="Que T.C."/>
            <person name="Du C.H."/>
            <person name="Zhou Y.H."/>
            <person name="Cheng J.X."/>
            <person name="Dai P.F."/>
            <person name="Guo W.B."/>
            <person name="Han X.H."/>
            <person name="Huang E.J."/>
            <person name="Li L.F."/>
            <person name="Wei W."/>
            <person name="Gao Y.C."/>
            <person name="Liu J.Z."/>
            <person name="Shao H.Z."/>
            <person name="Wang X."/>
            <person name="Wang C.C."/>
            <person name="Yang T.C."/>
            <person name="Huo Q.B."/>
            <person name="Li W."/>
            <person name="Chen H.Y."/>
            <person name="Chen S.E."/>
            <person name="Zhou L.G."/>
            <person name="Ni X.B."/>
            <person name="Tian J.H."/>
            <person name="Sheng Y."/>
            <person name="Liu T."/>
            <person name="Pan Y.S."/>
            <person name="Xia L.Y."/>
            <person name="Li J."/>
            <person name="Zhao F."/>
            <person name="Cao W.C."/>
        </authorList>
    </citation>
    <scope>NUCLEOTIDE SEQUENCE</scope>
    <source>
        <strain evidence="10">Rmic-2018</strain>
    </source>
</reference>
<dbReference type="InterPro" id="IPR005135">
    <property type="entry name" value="Endo/exonuclease/phosphatase"/>
</dbReference>
<keyword evidence="6 7" id="KW-0460">Magnesium</keyword>
<evidence type="ECO:0000256" key="7">
    <source>
        <dbReference type="PIRSR" id="PIRSR604808-2"/>
    </source>
</evidence>
<evidence type="ECO:0000256" key="6">
    <source>
        <dbReference type="ARBA" id="ARBA00022842"/>
    </source>
</evidence>
<comment type="catalytic activity">
    <reaction evidence="1">
        <text>Exonucleolytic cleavage in the 3'- to 5'-direction to yield nucleoside 5'-phosphates.</text>
        <dbReference type="EC" id="3.1.11.2"/>
    </reaction>
</comment>
<name>A0A9J6DZD3_RHIMP</name>
<feature type="binding site" evidence="7">
    <location>
        <position position="143"/>
    </location>
    <ligand>
        <name>Mg(2+)</name>
        <dbReference type="ChEBI" id="CHEBI:18420"/>
        <label>1</label>
    </ligand>
</feature>
<evidence type="ECO:0000256" key="3">
    <source>
        <dbReference type="ARBA" id="ARBA00012115"/>
    </source>
</evidence>
<evidence type="ECO:0000259" key="9">
    <source>
        <dbReference type="Pfam" id="PF03372"/>
    </source>
</evidence>
<sequence length="221" mass="24536">MAFLSLTIASFNCHGLSRAAKQNAVIELARAGKVDILVLQETYVHRLGQIRSFDATFGTRSSWGYGASGSRGVVIVLMPRFTGSALRYFRDTDGRLMWMDLDSGIRIVNVYAPGDFHSQKEFFAELDNHLVGPSRVVLVGDFNCVLGPIDRRTFRGTPPKWSDRRGKGVLRELVDELGLIDAWRALRSAQSGMNLTAGTREAGSTAFTSRRHWLPVHIPRG</sequence>
<dbReference type="EC" id="3.1.11.2" evidence="3"/>
<accession>A0A9J6DZD3</accession>
<feature type="binding site" evidence="7">
    <location>
        <position position="41"/>
    </location>
    <ligand>
        <name>Mg(2+)</name>
        <dbReference type="ChEBI" id="CHEBI:18420"/>
        <label>1</label>
    </ligand>
</feature>
<keyword evidence="7" id="KW-0464">Manganese</keyword>
<evidence type="ECO:0000313" key="11">
    <source>
        <dbReference type="Proteomes" id="UP000821866"/>
    </source>
</evidence>